<gene>
    <name evidence="8" type="ORF">BOX15_Mlig009820g3</name>
</gene>
<dbReference type="GO" id="GO:0016020">
    <property type="term" value="C:membrane"/>
    <property type="evidence" value="ECO:0007669"/>
    <property type="project" value="UniProtKB-SubCell"/>
</dbReference>
<dbReference type="GO" id="GO:0005737">
    <property type="term" value="C:cytoplasm"/>
    <property type="evidence" value="ECO:0007669"/>
    <property type="project" value="UniProtKB-ARBA"/>
</dbReference>
<accession>A0A267H0X8</accession>
<reference evidence="8 9" key="1">
    <citation type="submission" date="2017-06" db="EMBL/GenBank/DDBJ databases">
        <title>A platform for efficient transgenesis in Macrostomum lignano, a flatworm model organism for stem cell research.</title>
        <authorList>
            <person name="Berezikov E."/>
        </authorList>
    </citation>
    <scope>NUCLEOTIDE SEQUENCE [LARGE SCALE GENOMIC DNA]</scope>
    <source>
        <strain evidence="8">DV1</strain>
        <tissue evidence="8">Whole organism</tissue>
    </source>
</reference>
<organism evidence="8 9">
    <name type="scientific">Macrostomum lignano</name>
    <dbReference type="NCBI Taxonomy" id="282301"/>
    <lineage>
        <taxon>Eukaryota</taxon>
        <taxon>Metazoa</taxon>
        <taxon>Spiralia</taxon>
        <taxon>Lophotrochozoa</taxon>
        <taxon>Platyhelminthes</taxon>
        <taxon>Rhabditophora</taxon>
        <taxon>Macrostomorpha</taxon>
        <taxon>Macrostomida</taxon>
        <taxon>Macrostomidae</taxon>
        <taxon>Macrostomum</taxon>
    </lineage>
</organism>
<keyword evidence="4" id="KW-0143">Chaperone</keyword>
<evidence type="ECO:0000256" key="1">
    <source>
        <dbReference type="ARBA" id="ARBA00004635"/>
    </source>
</evidence>
<keyword evidence="2" id="KW-0472">Membrane</keyword>
<sequence>MASASNASGSEPPNSERKFSTSGESLYQILGLEKGASSEQVKKAYRKLALQYHPDKNPDPSAADKIKELNRANHVLSDEKRKAIYDKYGSVGLQIASQIGEDNVTTYFMLDNVCCKILLVACFALTCCCFCCCCCCCCGKCVPKDTDDDGDYAYYQPEATGAESTVTSQPQGSADNATERTRLKADEQATYNQ</sequence>
<evidence type="ECO:0000256" key="4">
    <source>
        <dbReference type="ARBA" id="ARBA00023186"/>
    </source>
</evidence>
<protein>
    <recommendedName>
        <fullName evidence="7">J domain-containing protein</fullName>
    </recommendedName>
</protein>
<evidence type="ECO:0000313" key="9">
    <source>
        <dbReference type="Proteomes" id="UP000215902"/>
    </source>
</evidence>
<proteinExistence type="predicted"/>
<evidence type="ECO:0000313" key="8">
    <source>
        <dbReference type="EMBL" id="PAA91941.1"/>
    </source>
</evidence>
<dbReference type="STRING" id="282301.A0A267H0X8"/>
<dbReference type="Proteomes" id="UP000215902">
    <property type="component" value="Unassembled WGS sequence"/>
</dbReference>
<evidence type="ECO:0000256" key="5">
    <source>
        <dbReference type="ARBA" id="ARBA00023288"/>
    </source>
</evidence>
<feature type="compositionally biased region" description="Polar residues" evidence="6">
    <location>
        <begin position="162"/>
        <end position="176"/>
    </location>
</feature>
<dbReference type="AlphaFoldDB" id="A0A267H0X8"/>
<dbReference type="InterPro" id="IPR036869">
    <property type="entry name" value="J_dom_sf"/>
</dbReference>
<keyword evidence="5" id="KW-0449">Lipoprotein</keyword>
<feature type="region of interest" description="Disordered" evidence="6">
    <location>
        <begin position="1"/>
        <end position="21"/>
    </location>
</feature>
<dbReference type="OrthoDB" id="445556at2759"/>
<keyword evidence="3" id="KW-0564">Palmitate</keyword>
<comment type="subcellular location">
    <subcellularLocation>
        <location evidence="1">Membrane</location>
        <topology evidence="1">Lipid-anchor</topology>
    </subcellularLocation>
</comment>
<evidence type="ECO:0000256" key="3">
    <source>
        <dbReference type="ARBA" id="ARBA00023139"/>
    </source>
</evidence>
<dbReference type="SUPFAM" id="SSF46565">
    <property type="entry name" value="Chaperone J-domain"/>
    <property type="match status" value="1"/>
</dbReference>
<keyword evidence="9" id="KW-1185">Reference proteome</keyword>
<dbReference type="Pfam" id="PF00226">
    <property type="entry name" value="DnaJ"/>
    <property type="match status" value="1"/>
</dbReference>
<dbReference type="SMART" id="SM00271">
    <property type="entry name" value="DnaJ"/>
    <property type="match status" value="1"/>
</dbReference>
<feature type="compositionally biased region" description="Basic and acidic residues" evidence="6">
    <location>
        <begin position="177"/>
        <end position="187"/>
    </location>
</feature>
<comment type="caution">
    <text evidence="8">The sequence shown here is derived from an EMBL/GenBank/DDBJ whole genome shotgun (WGS) entry which is preliminary data.</text>
</comment>
<dbReference type="Gene3D" id="1.10.287.110">
    <property type="entry name" value="DnaJ domain"/>
    <property type="match status" value="1"/>
</dbReference>
<feature type="compositionally biased region" description="Polar residues" evidence="6">
    <location>
        <begin position="1"/>
        <end position="13"/>
    </location>
</feature>
<dbReference type="InterPro" id="IPR001623">
    <property type="entry name" value="DnaJ_domain"/>
</dbReference>
<dbReference type="CDD" id="cd06257">
    <property type="entry name" value="DnaJ"/>
    <property type="match status" value="1"/>
</dbReference>
<evidence type="ECO:0000256" key="2">
    <source>
        <dbReference type="ARBA" id="ARBA00023136"/>
    </source>
</evidence>
<evidence type="ECO:0000256" key="6">
    <source>
        <dbReference type="SAM" id="MobiDB-lite"/>
    </source>
</evidence>
<evidence type="ECO:0000259" key="7">
    <source>
        <dbReference type="PROSITE" id="PS50076"/>
    </source>
</evidence>
<dbReference type="EMBL" id="NIVC01000068">
    <property type="protein sequence ID" value="PAA91941.1"/>
    <property type="molecule type" value="Genomic_DNA"/>
</dbReference>
<dbReference type="PRINTS" id="PR00625">
    <property type="entry name" value="JDOMAIN"/>
</dbReference>
<dbReference type="PANTHER" id="PTHR44027">
    <property type="entry name" value="DNAJ HOMOLOG SUBFAMILY C MEMBER 5 HOMOLOG"/>
    <property type="match status" value="1"/>
</dbReference>
<feature type="region of interest" description="Disordered" evidence="6">
    <location>
        <begin position="161"/>
        <end position="193"/>
    </location>
</feature>
<name>A0A267H0X8_9PLAT</name>
<dbReference type="PROSITE" id="PS50076">
    <property type="entry name" value="DNAJ_2"/>
    <property type="match status" value="1"/>
</dbReference>
<feature type="domain" description="J" evidence="7">
    <location>
        <begin position="25"/>
        <end position="89"/>
    </location>
</feature>
<dbReference type="PANTHER" id="PTHR44027:SF7">
    <property type="entry name" value="DNAJ HOMOLOG SUBFAMILY C MEMBER 5 HOMOLOG"/>
    <property type="match status" value="1"/>
</dbReference>
<dbReference type="InterPro" id="IPR051434">
    <property type="entry name" value="DnaJ_C_subfamily_member5"/>
</dbReference>